<evidence type="ECO:0000256" key="7">
    <source>
        <dbReference type="SAM" id="Phobius"/>
    </source>
</evidence>
<evidence type="ECO:0000259" key="8">
    <source>
        <dbReference type="Pfam" id="PF00924"/>
    </source>
</evidence>
<dbReference type="GO" id="GO:0005886">
    <property type="term" value="C:plasma membrane"/>
    <property type="evidence" value="ECO:0007669"/>
    <property type="project" value="UniProtKB-SubCell"/>
</dbReference>
<dbReference type="InterPro" id="IPR049278">
    <property type="entry name" value="MS_channel_C"/>
</dbReference>
<dbReference type="EMBL" id="CP059066">
    <property type="protein sequence ID" value="QSQ08656.1"/>
    <property type="molecule type" value="Genomic_DNA"/>
</dbReference>
<dbReference type="GO" id="GO:0008381">
    <property type="term" value="F:mechanosensitive monoatomic ion channel activity"/>
    <property type="evidence" value="ECO:0007669"/>
    <property type="project" value="InterPro"/>
</dbReference>
<keyword evidence="5 7" id="KW-1133">Transmembrane helix</keyword>
<feature type="domain" description="Mechanosensitive ion channel transmembrane helices 2/3" evidence="10">
    <location>
        <begin position="81"/>
        <end position="121"/>
    </location>
</feature>
<keyword evidence="12" id="KW-1185">Reference proteome</keyword>
<feature type="transmembrane region" description="Helical" evidence="7">
    <location>
        <begin position="105"/>
        <end position="124"/>
    </location>
</feature>
<dbReference type="RefSeq" id="WP_206708861.1">
    <property type="nucleotide sequence ID" value="NZ_CP059066.1"/>
</dbReference>
<comment type="subcellular location">
    <subcellularLocation>
        <location evidence="1">Cell membrane</location>
        <topology evidence="1">Multi-pass membrane protein</topology>
    </subcellularLocation>
</comment>
<feature type="transmembrane region" description="Helical" evidence="7">
    <location>
        <begin position="20"/>
        <end position="45"/>
    </location>
</feature>
<dbReference type="AlphaFoldDB" id="A0A8A0RN68"/>
<evidence type="ECO:0000256" key="3">
    <source>
        <dbReference type="ARBA" id="ARBA00022475"/>
    </source>
</evidence>
<dbReference type="PANTHER" id="PTHR30460:SF0">
    <property type="entry name" value="MODERATE CONDUCTANCE MECHANOSENSITIVE CHANNEL YBIO"/>
    <property type="match status" value="1"/>
</dbReference>
<dbReference type="Gene3D" id="2.30.30.60">
    <property type="match status" value="1"/>
</dbReference>
<evidence type="ECO:0000256" key="4">
    <source>
        <dbReference type="ARBA" id="ARBA00022692"/>
    </source>
</evidence>
<dbReference type="InterPro" id="IPR011014">
    <property type="entry name" value="MscS_channel_TM-2"/>
</dbReference>
<evidence type="ECO:0000256" key="6">
    <source>
        <dbReference type="ARBA" id="ARBA00023136"/>
    </source>
</evidence>
<dbReference type="PANTHER" id="PTHR30460">
    <property type="entry name" value="MODERATE CONDUCTANCE MECHANOSENSITIVE CHANNEL YBIO"/>
    <property type="match status" value="1"/>
</dbReference>
<dbReference type="SUPFAM" id="SSF82861">
    <property type="entry name" value="Mechanosensitive channel protein MscS (YggB), transmembrane region"/>
    <property type="match status" value="1"/>
</dbReference>
<evidence type="ECO:0000256" key="1">
    <source>
        <dbReference type="ARBA" id="ARBA00004651"/>
    </source>
</evidence>
<sequence length="301" mass="33014">MEIFTMSMDSITGALKDGDFSVLGLGVLGLLLKIIAVIVIAKIVLRFSGILIERLLKLKKTDTIHIDEKKVNTLRPLLKSILRYIVYFIAGVTVLRMIGIPTESILATAGIGGLAVGFGAQNLVKDVISGFFILFEEQFSVGDYISTGGLKGIVEEMGLRVTKLRDFSGELHIIPNGEISTVTNHTRGSMRALVDVSVAYEEDIDNAIQVLKKICEEMAGEYDDIIEGPTVLGVVDLGASEVVIRIIAKTVPLQQWSIERELRRRIKNTFDKAGIEIPYPRRVIIARQENKNCGGVAGEED</sequence>
<dbReference type="InterPro" id="IPR011066">
    <property type="entry name" value="MscS_channel_C_sf"/>
</dbReference>
<dbReference type="InterPro" id="IPR010920">
    <property type="entry name" value="LSM_dom_sf"/>
</dbReference>
<dbReference type="Proteomes" id="UP000662904">
    <property type="component" value="Chromosome"/>
</dbReference>
<comment type="similarity">
    <text evidence="2">Belongs to the MscS (TC 1.A.23) family.</text>
</comment>
<feature type="domain" description="Mechanosensitive ion channel MscS C-terminal" evidence="9">
    <location>
        <begin position="194"/>
        <end position="277"/>
    </location>
</feature>
<name>A0A8A0RN68_9FIRM</name>
<dbReference type="SUPFAM" id="SSF82689">
    <property type="entry name" value="Mechanosensitive channel protein MscS (YggB), C-terminal domain"/>
    <property type="match status" value="1"/>
</dbReference>
<dbReference type="KEGG" id="kme:H0A61_00994"/>
<feature type="domain" description="Mechanosensitive ion channel MscS" evidence="8">
    <location>
        <begin position="122"/>
        <end position="187"/>
    </location>
</feature>
<reference evidence="11" key="1">
    <citation type="submission" date="2020-07" db="EMBL/GenBank/DDBJ databases">
        <title>Koleobacter methoxysyntrophicus gen. nov., sp. nov., a novel anaerobic bacterium isolated from deep subsurface oil field and proposal of Koleobacterales ord. nov. in the phylum Firmicutes.</title>
        <authorList>
            <person name="Sakamoto S."/>
            <person name="Tamaki H."/>
        </authorList>
    </citation>
    <scope>NUCLEOTIDE SEQUENCE</scope>
    <source>
        <strain evidence="11">NRmbB1</strain>
    </source>
</reference>
<evidence type="ECO:0000313" key="11">
    <source>
        <dbReference type="EMBL" id="QSQ08656.1"/>
    </source>
</evidence>
<dbReference type="Gene3D" id="1.10.287.1260">
    <property type="match status" value="1"/>
</dbReference>
<dbReference type="Pfam" id="PF00924">
    <property type="entry name" value="MS_channel_2nd"/>
    <property type="match status" value="1"/>
</dbReference>
<organism evidence="11 12">
    <name type="scientific">Koleobacter methoxysyntrophicus</name>
    <dbReference type="NCBI Taxonomy" id="2751313"/>
    <lineage>
        <taxon>Bacteria</taxon>
        <taxon>Bacillati</taxon>
        <taxon>Bacillota</taxon>
        <taxon>Clostridia</taxon>
        <taxon>Koleobacterales</taxon>
        <taxon>Koleobacteraceae</taxon>
        <taxon>Koleobacter</taxon>
    </lineage>
</organism>
<accession>A0A8A0RN68</accession>
<dbReference type="InterPro" id="IPR049142">
    <property type="entry name" value="MS_channel_1st"/>
</dbReference>
<evidence type="ECO:0000256" key="5">
    <source>
        <dbReference type="ARBA" id="ARBA00022989"/>
    </source>
</evidence>
<dbReference type="FunFam" id="2.30.30.60:FF:000001">
    <property type="entry name" value="MscS Mechanosensitive ion channel"/>
    <property type="match status" value="1"/>
</dbReference>
<keyword evidence="4 7" id="KW-0812">Transmembrane</keyword>
<evidence type="ECO:0000259" key="10">
    <source>
        <dbReference type="Pfam" id="PF21088"/>
    </source>
</evidence>
<dbReference type="InterPro" id="IPR023408">
    <property type="entry name" value="MscS_beta-dom_sf"/>
</dbReference>
<keyword evidence="3" id="KW-1003">Cell membrane</keyword>
<dbReference type="SUPFAM" id="SSF50182">
    <property type="entry name" value="Sm-like ribonucleoproteins"/>
    <property type="match status" value="1"/>
</dbReference>
<dbReference type="Pfam" id="PF21088">
    <property type="entry name" value="MS_channel_1st"/>
    <property type="match status" value="1"/>
</dbReference>
<protein>
    <submittedName>
        <fullName evidence="11">Small-conductance mechanosensitive channel</fullName>
    </submittedName>
</protein>
<gene>
    <name evidence="11" type="primary">mscS</name>
    <name evidence="11" type="ORF">H0A61_00994</name>
</gene>
<dbReference type="FunFam" id="3.30.70.100:FF:000018">
    <property type="entry name" value="MscS mechanosensitive ion channel"/>
    <property type="match status" value="1"/>
</dbReference>
<dbReference type="Pfam" id="PF21082">
    <property type="entry name" value="MS_channel_3rd"/>
    <property type="match status" value="1"/>
</dbReference>
<dbReference type="Gene3D" id="3.30.70.100">
    <property type="match status" value="1"/>
</dbReference>
<evidence type="ECO:0000313" key="12">
    <source>
        <dbReference type="Proteomes" id="UP000662904"/>
    </source>
</evidence>
<evidence type="ECO:0000259" key="9">
    <source>
        <dbReference type="Pfam" id="PF21082"/>
    </source>
</evidence>
<proteinExistence type="inferred from homology"/>
<feature type="transmembrane region" description="Helical" evidence="7">
    <location>
        <begin position="81"/>
        <end position="99"/>
    </location>
</feature>
<keyword evidence="6 7" id="KW-0472">Membrane</keyword>
<dbReference type="InterPro" id="IPR045276">
    <property type="entry name" value="YbiO_bact"/>
</dbReference>
<dbReference type="InterPro" id="IPR006685">
    <property type="entry name" value="MscS_channel_2nd"/>
</dbReference>
<evidence type="ECO:0000256" key="2">
    <source>
        <dbReference type="ARBA" id="ARBA00008017"/>
    </source>
</evidence>